<gene>
    <name evidence="10" type="ORF">WNY77_15295</name>
</gene>
<evidence type="ECO:0000256" key="2">
    <source>
        <dbReference type="ARBA" id="ARBA00004953"/>
    </source>
</evidence>
<sequence length="321" mass="35753">MPSDIDVFLQSPVLQPIWVLGVVILVEMLLHWPERYHPLFFAKLVATRMADKVNPSADRAPLQLRISGTLAPLVLISPIAVILAIFISMAEFPLFFDGMLLLVALQFQPIMTRGKKVHSALQSGKKTLARQTLKPMVLRETELLSQVGLVKATIESITLRFHQQYLCTAVLFLLFGPVTALCYRLVYEFSHCWNTKLTQFTYFGQPCAKALLVVQWVPLRVTSFLFTLMGSVTGAISAWRALPRSSSAHQALLALHGGALGIELSGPAIYENTKKRSTKCGGKRQADTIDIKRISNHIVLCKFAFWVLCLCIAVGLYRVTV</sequence>
<comment type="subcellular location">
    <subcellularLocation>
        <location evidence="1">Cell membrane</location>
        <topology evidence="1">Multi-pass membrane protein</topology>
    </subcellularLocation>
</comment>
<dbReference type="Pfam" id="PF03186">
    <property type="entry name" value="CobD_Cbib"/>
    <property type="match status" value="1"/>
</dbReference>
<organism evidence="10 11">
    <name type="scientific">Paraglaciecola mesophila</name>
    <dbReference type="NCBI Taxonomy" id="197222"/>
    <lineage>
        <taxon>Bacteria</taxon>
        <taxon>Pseudomonadati</taxon>
        <taxon>Pseudomonadota</taxon>
        <taxon>Gammaproteobacteria</taxon>
        <taxon>Alteromonadales</taxon>
        <taxon>Alteromonadaceae</taxon>
        <taxon>Paraglaciecola</taxon>
    </lineage>
</organism>
<feature type="transmembrane region" description="Helical" evidence="9">
    <location>
        <begin position="69"/>
        <end position="88"/>
    </location>
</feature>
<evidence type="ECO:0000256" key="4">
    <source>
        <dbReference type="ARBA" id="ARBA00022475"/>
    </source>
</evidence>
<feature type="transmembrane region" description="Helical" evidence="9">
    <location>
        <begin position="12"/>
        <end position="30"/>
    </location>
</feature>
<evidence type="ECO:0000256" key="6">
    <source>
        <dbReference type="ARBA" id="ARBA00022692"/>
    </source>
</evidence>
<keyword evidence="6 9" id="KW-0812">Transmembrane</keyword>
<evidence type="ECO:0000256" key="8">
    <source>
        <dbReference type="ARBA" id="ARBA00023136"/>
    </source>
</evidence>
<name>A0ABU9SY09_9ALTE</name>
<keyword evidence="7 9" id="KW-1133">Transmembrane helix</keyword>
<protein>
    <submittedName>
        <fullName evidence="10">Cobalamin biosynthesis protein</fullName>
    </submittedName>
</protein>
<feature type="transmembrane region" description="Helical" evidence="9">
    <location>
        <begin position="165"/>
        <end position="186"/>
    </location>
</feature>
<accession>A0ABU9SY09</accession>
<evidence type="ECO:0000256" key="9">
    <source>
        <dbReference type="SAM" id="Phobius"/>
    </source>
</evidence>
<feature type="transmembrane region" description="Helical" evidence="9">
    <location>
        <begin position="299"/>
        <end position="319"/>
    </location>
</feature>
<evidence type="ECO:0000256" key="3">
    <source>
        <dbReference type="ARBA" id="ARBA00006263"/>
    </source>
</evidence>
<proteinExistence type="inferred from homology"/>
<dbReference type="PANTHER" id="PTHR34308">
    <property type="entry name" value="COBALAMIN BIOSYNTHESIS PROTEIN CBIB"/>
    <property type="match status" value="1"/>
</dbReference>
<dbReference type="PANTHER" id="PTHR34308:SF1">
    <property type="entry name" value="COBALAMIN BIOSYNTHESIS PROTEIN CBIB"/>
    <property type="match status" value="1"/>
</dbReference>
<keyword evidence="5" id="KW-0169">Cobalamin biosynthesis</keyword>
<dbReference type="InterPro" id="IPR004485">
    <property type="entry name" value="Cobalamin_biosynth_CobD/CbiB"/>
</dbReference>
<comment type="caution">
    <text evidence="10">The sequence shown here is derived from an EMBL/GenBank/DDBJ whole genome shotgun (WGS) entry which is preliminary data.</text>
</comment>
<evidence type="ECO:0000256" key="7">
    <source>
        <dbReference type="ARBA" id="ARBA00022989"/>
    </source>
</evidence>
<keyword evidence="8 9" id="KW-0472">Membrane</keyword>
<evidence type="ECO:0000256" key="1">
    <source>
        <dbReference type="ARBA" id="ARBA00004651"/>
    </source>
</evidence>
<evidence type="ECO:0000256" key="5">
    <source>
        <dbReference type="ARBA" id="ARBA00022573"/>
    </source>
</evidence>
<comment type="similarity">
    <text evidence="3">Belongs to the CobD/CbiB family.</text>
</comment>
<evidence type="ECO:0000313" key="10">
    <source>
        <dbReference type="EMBL" id="MEM5498773.1"/>
    </source>
</evidence>
<keyword evidence="11" id="KW-1185">Reference proteome</keyword>
<feature type="transmembrane region" description="Helical" evidence="9">
    <location>
        <begin position="221"/>
        <end position="242"/>
    </location>
</feature>
<dbReference type="EMBL" id="JBBMQS010000009">
    <property type="protein sequence ID" value="MEM5498773.1"/>
    <property type="molecule type" value="Genomic_DNA"/>
</dbReference>
<dbReference type="RefSeq" id="WP_342882206.1">
    <property type="nucleotide sequence ID" value="NZ_JBBMQS010000009.1"/>
</dbReference>
<dbReference type="Proteomes" id="UP001461163">
    <property type="component" value="Unassembled WGS sequence"/>
</dbReference>
<reference evidence="10 11" key="1">
    <citation type="submission" date="2024-03" db="EMBL/GenBank/DDBJ databases">
        <title>Community enrichment and isolation of bacterial strains for fucoidan degradation.</title>
        <authorList>
            <person name="Sichert A."/>
        </authorList>
    </citation>
    <scope>NUCLEOTIDE SEQUENCE [LARGE SCALE GENOMIC DNA]</scope>
    <source>
        <strain evidence="10 11">AS12</strain>
    </source>
</reference>
<evidence type="ECO:0000313" key="11">
    <source>
        <dbReference type="Proteomes" id="UP001461163"/>
    </source>
</evidence>
<comment type="pathway">
    <text evidence="2">Cofactor biosynthesis; adenosylcobalamin biosynthesis.</text>
</comment>
<keyword evidence="4" id="KW-1003">Cell membrane</keyword>